<evidence type="ECO:0000256" key="2">
    <source>
        <dbReference type="ARBA" id="ARBA00005498"/>
    </source>
</evidence>
<dbReference type="InterPro" id="IPR038275">
    <property type="entry name" value="Nuf2_N_sf"/>
</dbReference>
<keyword evidence="4" id="KW-0132">Cell division</keyword>
<evidence type="ECO:0000256" key="9">
    <source>
        <dbReference type="SAM" id="Coils"/>
    </source>
</evidence>
<dbReference type="InterPro" id="IPR005549">
    <property type="entry name" value="Kinetochore_Nuf2_N"/>
</dbReference>
<protein>
    <submittedName>
        <fullName evidence="11">Putative Kinetochore protein NUF2</fullName>
    </submittedName>
</protein>
<organism evidence="11 12">
    <name type="scientific">Cocos nucifera</name>
    <name type="common">Coconut palm</name>
    <dbReference type="NCBI Taxonomy" id="13894"/>
    <lineage>
        <taxon>Eukaryota</taxon>
        <taxon>Viridiplantae</taxon>
        <taxon>Streptophyta</taxon>
        <taxon>Embryophyta</taxon>
        <taxon>Tracheophyta</taxon>
        <taxon>Spermatophyta</taxon>
        <taxon>Magnoliopsida</taxon>
        <taxon>Liliopsida</taxon>
        <taxon>Arecaceae</taxon>
        <taxon>Arecoideae</taxon>
        <taxon>Cocoseae</taxon>
        <taxon>Attaleinae</taxon>
        <taxon>Cocos</taxon>
    </lineage>
</organism>
<evidence type="ECO:0000313" key="12">
    <source>
        <dbReference type="Proteomes" id="UP000797356"/>
    </source>
</evidence>
<keyword evidence="5" id="KW-0498">Mitosis</keyword>
<name>A0A8K0IP31_COCNU</name>
<comment type="similarity">
    <text evidence="2">Belongs to the NUF2 family.</text>
</comment>
<proteinExistence type="inferred from homology"/>
<evidence type="ECO:0000259" key="10">
    <source>
        <dbReference type="Pfam" id="PF03800"/>
    </source>
</evidence>
<evidence type="ECO:0000256" key="5">
    <source>
        <dbReference type="ARBA" id="ARBA00022776"/>
    </source>
</evidence>
<gene>
    <name evidence="11" type="ORF">COCNU_11G002650</name>
</gene>
<keyword evidence="3" id="KW-0158">Chromosome</keyword>
<dbReference type="EMBL" id="CM017882">
    <property type="protein sequence ID" value="KAG1363438.1"/>
    <property type="molecule type" value="Genomic_DNA"/>
</dbReference>
<reference evidence="11" key="2">
    <citation type="submission" date="2019-07" db="EMBL/GenBank/DDBJ databases">
        <authorList>
            <person name="Yang Y."/>
            <person name="Bocs S."/>
            <person name="Baudouin L."/>
        </authorList>
    </citation>
    <scope>NUCLEOTIDE SEQUENCE</scope>
    <source>
        <tissue evidence="11">Spear leaf of Hainan Tall coconut</tissue>
    </source>
</reference>
<dbReference type="AlphaFoldDB" id="A0A8K0IP31"/>
<evidence type="ECO:0000256" key="1">
    <source>
        <dbReference type="ARBA" id="ARBA00004584"/>
    </source>
</evidence>
<reference evidence="11" key="1">
    <citation type="journal article" date="2017" name="Gigascience">
        <title>The genome draft of coconut (Cocos nucifera).</title>
        <authorList>
            <person name="Xiao Y."/>
            <person name="Xu P."/>
            <person name="Fan H."/>
            <person name="Baudouin L."/>
            <person name="Xia W."/>
            <person name="Bocs S."/>
            <person name="Xu J."/>
            <person name="Li Q."/>
            <person name="Guo A."/>
            <person name="Zhou L."/>
            <person name="Li J."/>
            <person name="Wu Y."/>
            <person name="Ma Z."/>
            <person name="Armero A."/>
            <person name="Issali A.E."/>
            <person name="Liu N."/>
            <person name="Peng M."/>
            <person name="Yang Y."/>
        </authorList>
    </citation>
    <scope>NUCLEOTIDE SEQUENCE</scope>
    <source>
        <tissue evidence="11">Spear leaf of Hainan Tall coconut</tissue>
    </source>
</reference>
<dbReference type="GO" id="GO:0031262">
    <property type="term" value="C:Ndc80 complex"/>
    <property type="evidence" value="ECO:0007669"/>
    <property type="project" value="InterPro"/>
</dbReference>
<evidence type="ECO:0000313" key="11">
    <source>
        <dbReference type="EMBL" id="KAG1363438.1"/>
    </source>
</evidence>
<evidence type="ECO:0000256" key="7">
    <source>
        <dbReference type="ARBA" id="ARBA00023306"/>
    </source>
</evidence>
<dbReference type="PANTHER" id="PTHR48441:SF1">
    <property type="entry name" value="NT-3"/>
    <property type="match status" value="1"/>
</dbReference>
<keyword evidence="6 9" id="KW-0175">Coiled coil</keyword>
<evidence type="ECO:0000256" key="6">
    <source>
        <dbReference type="ARBA" id="ARBA00023054"/>
    </source>
</evidence>
<accession>A0A8K0IP31</accession>
<sequence>MSTFSFPERPAAEIIAVLAQTGIAALKPEDLTNPSADVVCALYTNFLSYVDPVGYDPDNQIAFSSLEFLDNPEHHDDAIKIFDLHRKLNKEILDHEAACQMEEPIVHQLEAEVKELRQTIQSYNKQQMSLKTLAKGLKEKTDAINDKISQADFELVKNVQENSKLLSKIVQSPDKLQRALEEKKANRAEVKNSERLAMQSVQEKNVTLEVYSKDPCHLAL</sequence>
<feature type="domain" description="Kinetochore protein Nuf2 N-terminal" evidence="10">
    <location>
        <begin position="4"/>
        <end position="90"/>
    </location>
</feature>
<dbReference type="Proteomes" id="UP000797356">
    <property type="component" value="Chromosome 11"/>
</dbReference>
<evidence type="ECO:0000256" key="4">
    <source>
        <dbReference type="ARBA" id="ARBA00022618"/>
    </source>
</evidence>
<evidence type="ECO:0000256" key="8">
    <source>
        <dbReference type="ARBA" id="ARBA00023328"/>
    </source>
</evidence>
<keyword evidence="8" id="KW-0137">Centromere</keyword>
<dbReference type="PANTHER" id="PTHR48441">
    <property type="match status" value="1"/>
</dbReference>
<dbReference type="GO" id="GO:0051301">
    <property type="term" value="P:cell division"/>
    <property type="evidence" value="ECO:0007669"/>
    <property type="project" value="UniProtKB-KW"/>
</dbReference>
<keyword evidence="7" id="KW-0131">Cell cycle</keyword>
<feature type="coiled-coil region" evidence="9">
    <location>
        <begin position="106"/>
        <end position="133"/>
    </location>
</feature>
<dbReference type="OrthoDB" id="8194677at2759"/>
<comment type="subcellular location">
    <subcellularLocation>
        <location evidence="1">Chromosome</location>
        <location evidence="1">Centromere</location>
    </subcellularLocation>
</comment>
<comment type="caution">
    <text evidence="11">The sequence shown here is derived from an EMBL/GenBank/DDBJ whole genome shotgun (WGS) entry which is preliminary data.</text>
</comment>
<keyword evidence="12" id="KW-1185">Reference proteome</keyword>
<dbReference type="Pfam" id="PF03800">
    <property type="entry name" value="Nuf2"/>
    <property type="match status" value="1"/>
</dbReference>
<dbReference type="Gene3D" id="1.10.418.60">
    <property type="entry name" value="Ncd80 complex, Nuf2 subunit"/>
    <property type="match status" value="1"/>
</dbReference>
<evidence type="ECO:0000256" key="3">
    <source>
        <dbReference type="ARBA" id="ARBA00022454"/>
    </source>
</evidence>